<dbReference type="Gene3D" id="3.15.10.20">
    <property type="entry name" value="Activator of Hsp90 ATPase Aha1, N-terminal domain"/>
    <property type="match status" value="1"/>
</dbReference>
<dbReference type="EMBL" id="BDGI01000032">
    <property type="protein sequence ID" value="GAV27340.1"/>
    <property type="molecule type" value="Genomic_DNA"/>
</dbReference>
<dbReference type="Proteomes" id="UP000186136">
    <property type="component" value="Unassembled WGS sequence"/>
</dbReference>
<keyword evidence="4" id="KW-1185">Reference proteome</keyword>
<sequence>MESDTFVNSSPIAKSCSQSAGFRKNIGLRNEVRDILNPYQRAQSHLVFALPMTWYDIINRIIDSQIPDHEKQRYRCLKRDIEHYVFPQISTDKTIVNINTSGISDPLVGVSMWLTFYDLPKRLKLCGSNKLNYIQTSVLAYLKKVGTTRFPFTMVVSYSQISMPKMKAVHQKLASKYFDENLYKVSVPSGEYKISVKSINSVSGDCDVTQRKGKVKCLFELKVEFVVLVVNGEGEEEEEVTIVLPEFEHDYDESDFNFEVRTSKLPYKTAVRKQFLPLAVKEVFLKFQPDLIASHEVGMKHNTD</sequence>
<gene>
    <name evidence="3" type="ORF">PMKS-000804</name>
</gene>
<dbReference type="PANTHER" id="PTHR13009">
    <property type="entry name" value="HEAT SHOCK PROTEIN 90 HSP90 CO-CHAPERONE AHA-1"/>
    <property type="match status" value="1"/>
</dbReference>
<dbReference type="SUPFAM" id="SSF103111">
    <property type="entry name" value="Activator of Hsp90 ATPase, Aha1"/>
    <property type="match status" value="1"/>
</dbReference>
<dbReference type="PANTHER" id="PTHR13009:SF15">
    <property type="entry name" value="HSP90 CO-CHAPERONE HCH1"/>
    <property type="match status" value="1"/>
</dbReference>
<dbReference type="GO" id="GO:0001671">
    <property type="term" value="F:ATPase activator activity"/>
    <property type="evidence" value="ECO:0007669"/>
    <property type="project" value="InterPro"/>
</dbReference>
<evidence type="ECO:0000256" key="1">
    <source>
        <dbReference type="ARBA" id="ARBA00006817"/>
    </source>
</evidence>
<comment type="caution">
    <text evidence="3">The sequence shown here is derived from an EMBL/GenBank/DDBJ whole genome shotgun (WGS) entry which is preliminary data.</text>
</comment>
<evidence type="ECO:0000313" key="3">
    <source>
        <dbReference type="EMBL" id="GAV27340.1"/>
    </source>
</evidence>
<dbReference type="GO" id="GO:0051087">
    <property type="term" value="F:protein-folding chaperone binding"/>
    <property type="evidence" value="ECO:0007669"/>
    <property type="project" value="InterPro"/>
</dbReference>
<dbReference type="InterPro" id="IPR015310">
    <property type="entry name" value="AHSA1-like_N"/>
</dbReference>
<dbReference type="AlphaFoldDB" id="A0A1Q2YCS4"/>
<protein>
    <recommendedName>
        <fullName evidence="2">Activator of Hsp90 ATPase AHSA1-like N-terminal domain-containing protein</fullName>
    </recommendedName>
</protein>
<name>A0A1Q2YCS4_9ASCO</name>
<feature type="domain" description="Activator of Hsp90 ATPase AHSA1-like N-terminal" evidence="2">
    <location>
        <begin position="172"/>
        <end position="299"/>
    </location>
</feature>
<dbReference type="Pfam" id="PF09229">
    <property type="entry name" value="Aha1_N"/>
    <property type="match status" value="1"/>
</dbReference>
<dbReference type="GO" id="GO:0005829">
    <property type="term" value="C:cytosol"/>
    <property type="evidence" value="ECO:0007669"/>
    <property type="project" value="TreeGrafter"/>
</dbReference>
<reference evidence="3 4" key="1">
    <citation type="submission" date="2016-08" db="EMBL/GenBank/DDBJ databases">
        <title>Whole genome shotgun sequence of Pichia membranifaciens KS47-1.</title>
        <authorList>
            <person name="Konishi M."/>
            <person name="Ishida M."/>
            <person name="Arakawa T."/>
            <person name="Kato Y."/>
            <person name="Horiuchi J."/>
        </authorList>
    </citation>
    <scope>NUCLEOTIDE SEQUENCE [LARGE SCALE GENOMIC DNA]</scope>
    <source>
        <strain evidence="3 4">KS47-1</strain>
    </source>
</reference>
<dbReference type="GO" id="GO:0006457">
    <property type="term" value="P:protein folding"/>
    <property type="evidence" value="ECO:0007669"/>
    <property type="project" value="TreeGrafter"/>
</dbReference>
<dbReference type="SMART" id="SM01000">
    <property type="entry name" value="Aha1_N"/>
    <property type="match status" value="1"/>
</dbReference>
<dbReference type="InterPro" id="IPR036338">
    <property type="entry name" value="Aha1"/>
</dbReference>
<dbReference type="OrthoDB" id="567237at2759"/>
<evidence type="ECO:0000313" key="4">
    <source>
        <dbReference type="Proteomes" id="UP000186136"/>
    </source>
</evidence>
<proteinExistence type="inferred from homology"/>
<comment type="similarity">
    <text evidence="1">Belongs to the AHA1 family.</text>
</comment>
<evidence type="ECO:0000259" key="2">
    <source>
        <dbReference type="SMART" id="SM01000"/>
    </source>
</evidence>
<organism evidence="3 4">
    <name type="scientific">Pichia membranifaciens</name>
    <dbReference type="NCBI Taxonomy" id="4926"/>
    <lineage>
        <taxon>Eukaryota</taxon>
        <taxon>Fungi</taxon>
        <taxon>Dikarya</taxon>
        <taxon>Ascomycota</taxon>
        <taxon>Saccharomycotina</taxon>
        <taxon>Pichiomycetes</taxon>
        <taxon>Pichiales</taxon>
        <taxon>Pichiaceae</taxon>
        <taxon>Pichia</taxon>
    </lineage>
</organism>
<accession>A0A1Q2YCS4</accession>